<keyword evidence="6" id="KW-0830">Ubiquinone</keyword>
<dbReference type="GO" id="GO:0043770">
    <property type="term" value="F:demethylmenaquinone methyltransferase activity"/>
    <property type="evidence" value="ECO:0007669"/>
    <property type="project" value="UniProtKB-UniRule"/>
</dbReference>
<dbReference type="PANTHER" id="PTHR43591">
    <property type="entry name" value="METHYLTRANSFERASE"/>
    <property type="match status" value="1"/>
</dbReference>
<evidence type="ECO:0000313" key="7">
    <source>
        <dbReference type="Proteomes" id="UP000005631"/>
    </source>
</evidence>
<dbReference type="NCBIfam" id="TIGR01934">
    <property type="entry name" value="MenG_MenH_UbiE"/>
    <property type="match status" value="1"/>
</dbReference>
<dbReference type="PROSITE" id="PS01184">
    <property type="entry name" value="UBIE_2"/>
    <property type="match status" value="1"/>
</dbReference>
<dbReference type="Proteomes" id="UP000005631">
    <property type="component" value="Chromosome"/>
</dbReference>
<evidence type="ECO:0000313" key="6">
    <source>
        <dbReference type="EMBL" id="AEV32498.1"/>
    </source>
</evidence>
<proteinExistence type="inferred from homology"/>
<dbReference type="AlphaFoldDB" id="G8R8R8"/>
<keyword evidence="1 5" id="KW-0474">Menaquinone biosynthesis</keyword>
<dbReference type="RefSeq" id="WP_014201854.1">
    <property type="nucleotide sequence ID" value="NC_016599.1"/>
</dbReference>
<dbReference type="HAMAP" id="MF_01813">
    <property type="entry name" value="MenG_UbiE_methyltr"/>
    <property type="match status" value="1"/>
</dbReference>
<dbReference type="InterPro" id="IPR029063">
    <property type="entry name" value="SAM-dependent_MTases_sf"/>
</dbReference>
<dbReference type="NCBIfam" id="NF001244">
    <property type="entry name" value="PRK00216.1-5"/>
    <property type="match status" value="1"/>
</dbReference>
<keyword evidence="7" id="KW-1185">Reference proteome</keyword>
<evidence type="ECO:0000256" key="2">
    <source>
        <dbReference type="ARBA" id="ARBA00022603"/>
    </source>
</evidence>
<dbReference type="KEGG" id="oho:Oweho_1507"/>
<comment type="pathway">
    <text evidence="5">Quinol/quinone metabolism; menaquinone biosynthesis; menaquinol from 1,4-dihydroxy-2-naphthoate: step 2/2.</text>
</comment>
<organism evidence="6 7">
    <name type="scientific">Owenweeksia hongkongensis (strain DSM 17368 / CIP 108786 / JCM 12287 / NRRL B-23963 / UST20020801)</name>
    <dbReference type="NCBI Taxonomy" id="926562"/>
    <lineage>
        <taxon>Bacteria</taxon>
        <taxon>Pseudomonadati</taxon>
        <taxon>Bacteroidota</taxon>
        <taxon>Flavobacteriia</taxon>
        <taxon>Flavobacteriales</taxon>
        <taxon>Owenweeksiaceae</taxon>
        <taxon>Owenweeksia</taxon>
    </lineage>
</organism>
<reference evidence="6 7" key="1">
    <citation type="journal article" date="2012" name="Stand. Genomic Sci.">
        <title>Genome sequence of the orange-pigmented seawater bacterium Owenweeksia hongkongensis type strain (UST20020801(T)).</title>
        <authorList>
            <person name="Riedel T."/>
            <person name="Held B."/>
            <person name="Nolan M."/>
            <person name="Lucas S."/>
            <person name="Lapidus A."/>
            <person name="Tice H."/>
            <person name="Del Rio T.G."/>
            <person name="Cheng J.F."/>
            <person name="Han C."/>
            <person name="Tapia R."/>
            <person name="Goodwin L.A."/>
            <person name="Pitluck S."/>
            <person name="Liolios K."/>
            <person name="Mavromatis K."/>
            <person name="Pagani I."/>
            <person name="Ivanova N."/>
            <person name="Mikhailova N."/>
            <person name="Pati A."/>
            <person name="Chen A."/>
            <person name="Palaniappan K."/>
            <person name="Rohde M."/>
            <person name="Tindall B.J."/>
            <person name="Detter J.C."/>
            <person name="Goker M."/>
            <person name="Woyke T."/>
            <person name="Bristow J."/>
            <person name="Eisen J.A."/>
            <person name="Markowitz V."/>
            <person name="Hugenholtz P."/>
            <person name="Klenk H.P."/>
            <person name="Kyrpides N.C."/>
        </authorList>
    </citation>
    <scope>NUCLEOTIDE SEQUENCE</scope>
    <source>
        <strain evidence="7">DSM 17368 / JCM 12287 / NRRL B-23963</strain>
    </source>
</reference>
<comment type="catalytic activity">
    <reaction evidence="5">
        <text>a 2-demethylmenaquinol + S-adenosyl-L-methionine = a menaquinol + S-adenosyl-L-homocysteine + H(+)</text>
        <dbReference type="Rhea" id="RHEA:42640"/>
        <dbReference type="Rhea" id="RHEA-COMP:9539"/>
        <dbReference type="Rhea" id="RHEA-COMP:9563"/>
        <dbReference type="ChEBI" id="CHEBI:15378"/>
        <dbReference type="ChEBI" id="CHEBI:18151"/>
        <dbReference type="ChEBI" id="CHEBI:55437"/>
        <dbReference type="ChEBI" id="CHEBI:57856"/>
        <dbReference type="ChEBI" id="CHEBI:59789"/>
        <dbReference type="EC" id="2.1.1.163"/>
    </reaction>
</comment>
<dbReference type="InterPro" id="IPR023576">
    <property type="entry name" value="UbiE/COQ5_MeTrFase_CS"/>
</dbReference>
<dbReference type="InterPro" id="IPR004033">
    <property type="entry name" value="UbiE/COQ5_MeTrFase"/>
</dbReference>
<comment type="similarity">
    <text evidence="5">Belongs to the class I-like SAM-binding methyltransferase superfamily. MenG/UbiE family.</text>
</comment>
<comment type="caution">
    <text evidence="5">Lacks conserved residue(s) required for the propagation of feature annotation.</text>
</comment>
<feature type="binding site" evidence="5">
    <location>
        <position position="87"/>
    </location>
    <ligand>
        <name>S-adenosyl-L-methionine</name>
        <dbReference type="ChEBI" id="CHEBI:59789"/>
    </ligand>
</feature>
<dbReference type="PROSITE" id="PS51608">
    <property type="entry name" value="SAM_MT_UBIE"/>
    <property type="match status" value="1"/>
</dbReference>
<evidence type="ECO:0000256" key="1">
    <source>
        <dbReference type="ARBA" id="ARBA00022428"/>
    </source>
</evidence>
<gene>
    <name evidence="5" type="primary">menG</name>
    <name evidence="6" type="ordered locus">Oweho_1507</name>
</gene>
<dbReference type="UniPathway" id="UPA00079">
    <property type="reaction ID" value="UER00169"/>
</dbReference>
<evidence type="ECO:0000256" key="5">
    <source>
        <dbReference type="HAMAP-Rule" id="MF_01813"/>
    </source>
</evidence>
<keyword evidence="2 5" id="KW-0489">Methyltransferase</keyword>
<keyword evidence="3 5" id="KW-0808">Transferase</keyword>
<evidence type="ECO:0000256" key="4">
    <source>
        <dbReference type="ARBA" id="ARBA00022691"/>
    </source>
</evidence>
<dbReference type="STRING" id="926562.Oweho_1507"/>
<dbReference type="GO" id="GO:0032259">
    <property type="term" value="P:methylation"/>
    <property type="evidence" value="ECO:0007669"/>
    <property type="project" value="UniProtKB-KW"/>
</dbReference>
<dbReference type="PANTHER" id="PTHR43591:SF24">
    <property type="entry name" value="2-METHOXY-6-POLYPRENYL-1,4-BENZOQUINOL METHYLASE, MITOCHONDRIAL"/>
    <property type="match status" value="1"/>
</dbReference>
<dbReference type="EC" id="2.1.1.163" evidence="5"/>
<dbReference type="PATRIC" id="fig|926562.3.peg.1510"/>
<comment type="function">
    <text evidence="5">Methyltransferase required for the conversion of demethylmenaquinol (DMKH2) to menaquinol (MKH2).</text>
</comment>
<feature type="binding site" evidence="5">
    <location>
        <position position="68"/>
    </location>
    <ligand>
        <name>S-adenosyl-L-methionine</name>
        <dbReference type="ChEBI" id="CHEBI:59789"/>
    </ligand>
</feature>
<dbReference type="EMBL" id="CP003156">
    <property type="protein sequence ID" value="AEV32498.1"/>
    <property type="molecule type" value="Genomic_DNA"/>
</dbReference>
<dbReference type="PROSITE" id="PS01183">
    <property type="entry name" value="UBIE_1"/>
    <property type="match status" value="1"/>
</dbReference>
<dbReference type="OrthoDB" id="9808140at2"/>
<evidence type="ECO:0000256" key="3">
    <source>
        <dbReference type="ARBA" id="ARBA00022679"/>
    </source>
</evidence>
<dbReference type="SUPFAM" id="SSF53335">
    <property type="entry name" value="S-adenosyl-L-methionine-dependent methyltransferases"/>
    <property type="match status" value="1"/>
</dbReference>
<keyword evidence="4 5" id="KW-0949">S-adenosyl-L-methionine</keyword>
<dbReference type="Pfam" id="PF01209">
    <property type="entry name" value="Ubie_methyltran"/>
    <property type="match status" value="1"/>
</dbReference>
<accession>G8R8R8</accession>
<name>G8R8R8_OWEHD</name>
<dbReference type="GO" id="GO:0009234">
    <property type="term" value="P:menaquinone biosynthetic process"/>
    <property type="evidence" value="ECO:0007669"/>
    <property type="project" value="UniProtKB-UniRule"/>
</dbReference>
<dbReference type="HOGENOM" id="CLU_037990_0_0_10"/>
<dbReference type="Gene3D" id="3.40.50.150">
    <property type="entry name" value="Vaccinia Virus protein VP39"/>
    <property type="match status" value="1"/>
</dbReference>
<protein>
    <recommendedName>
        <fullName evidence="5">Demethylmenaquinone methyltransferase</fullName>
        <ecNumber evidence="5">2.1.1.163</ecNumber>
    </recommendedName>
</protein>
<sequence length="242" mass="27038">MKNEVKPYKEAEGSKKEQVAQMFDSISQRYDFLNHMLSMNIDKGWRKKVVKIAAAEGPKQILDVATGTGDLAIALTKAKPDSIMGIDISNGMLEVGRKKIKEKGLTQIITLQQADSEDLPFEDNTFDIVTVAFGVRNFENLEKGMSEIRRVLKPGGKALVLEFSQPTGFPFKQVYKFYFKNILPTLGKAISKDASAYTYLPESVNAFPYGQKFIDVLENVGFTQNKFQPVTFGVATIYEAVK</sequence>
<feature type="binding site" evidence="5">
    <location>
        <begin position="115"/>
        <end position="116"/>
    </location>
    <ligand>
        <name>S-adenosyl-L-methionine</name>
        <dbReference type="ChEBI" id="CHEBI:59789"/>
    </ligand>
</feature>
<dbReference type="eggNOG" id="COG2226">
    <property type="taxonomic scope" value="Bacteria"/>
</dbReference>
<dbReference type="CDD" id="cd02440">
    <property type="entry name" value="AdoMet_MTases"/>
    <property type="match status" value="1"/>
</dbReference>